<dbReference type="Gene3D" id="3.40.50.2000">
    <property type="entry name" value="Glycogen Phosphorylase B"/>
    <property type="match status" value="1"/>
</dbReference>
<name>A0A2X1NZ83_ECOLX</name>
<evidence type="ECO:0008006" key="3">
    <source>
        <dbReference type="Google" id="ProtNLM"/>
    </source>
</evidence>
<evidence type="ECO:0000313" key="2">
    <source>
        <dbReference type="Proteomes" id="UP000254043"/>
    </source>
</evidence>
<dbReference type="Proteomes" id="UP000254043">
    <property type="component" value="Unassembled WGS sequence"/>
</dbReference>
<dbReference type="SUPFAM" id="SSF53756">
    <property type="entry name" value="UDP-Glycosyltransferase/glycogen phosphorylase"/>
    <property type="match status" value="1"/>
</dbReference>
<proteinExistence type="predicted"/>
<dbReference type="AlphaFoldDB" id="A0A2X1NZ83"/>
<gene>
    <name evidence="1" type="ORF">NCTC7927_02174</name>
</gene>
<sequence length="318" mass="37798">MRERIYIYPEKLPGNEYLINNIGIWKKMGYEVLSWKKNFLKFILPTGWNKDIIILNFYEEMPLFKPYYIKFGFAILALLLMKLFNRKIIWVRHNYKPHDKSTSWKYEVIINLLNRLVDKKVAHRNVKNLSIDEVITHPLYKVSLRRDENSLVKDRLNFIYFGVVKDYKGIPELVTKWPKDIELNLYGKCFDESLKEKLTRSLSIKNNISWTNDFLSSKELEENIINSDYVIIPHVDKSMIVSGAFYHALSLGTNVIIKESEFALWCKKEYPFIKIYNDDNLQSVLLDAEKTNHAYIRNFVEEKNSDTKISNEWAKVFN</sequence>
<dbReference type="EMBL" id="UGAK01000003">
    <property type="protein sequence ID" value="STF93409.1"/>
    <property type="molecule type" value="Genomic_DNA"/>
</dbReference>
<reference evidence="1 2" key="1">
    <citation type="submission" date="2018-06" db="EMBL/GenBank/DDBJ databases">
        <authorList>
            <consortium name="Pathogen Informatics"/>
            <person name="Doyle S."/>
        </authorList>
    </citation>
    <scope>NUCLEOTIDE SEQUENCE [LARGE SCALE GENOMIC DNA]</scope>
    <source>
        <strain evidence="1 2">NCTC7927</strain>
    </source>
</reference>
<evidence type="ECO:0000313" key="1">
    <source>
        <dbReference type="EMBL" id="STF93409.1"/>
    </source>
</evidence>
<protein>
    <recommendedName>
        <fullName evidence="3">Glycosyltransferase</fullName>
    </recommendedName>
</protein>
<organism evidence="1 2">
    <name type="scientific">Escherichia coli</name>
    <dbReference type="NCBI Taxonomy" id="562"/>
    <lineage>
        <taxon>Bacteria</taxon>
        <taxon>Pseudomonadati</taxon>
        <taxon>Pseudomonadota</taxon>
        <taxon>Gammaproteobacteria</taxon>
        <taxon>Enterobacterales</taxon>
        <taxon>Enterobacteriaceae</taxon>
        <taxon>Escherichia</taxon>
    </lineage>
</organism>
<accession>A0A2X1NZ83</accession>